<dbReference type="InterPro" id="IPR000182">
    <property type="entry name" value="GNAT_dom"/>
</dbReference>
<organism evidence="4">
    <name type="scientific">Paenibacillus ihbetae</name>
    <dbReference type="NCBI Taxonomy" id="1870820"/>
    <lineage>
        <taxon>Bacteria</taxon>
        <taxon>Bacillati</taxon>
        <taxon>Bacillota</taxon>
        <taxon>Bacilli</taxon>
        <taxon>Bacillales</taxon>
        <taxon>Paenibacillaceae</taxon>
        <taxon>Paenibacillus</taxon>
    </lineage>
</organism>
<dbReference type="Pfam" id="PF00583">
    <property type="entry name" value="Acetyltransf_1"/>
    <property type="match status" value="1"/>
</dbReference>
<dbReference type="Gene3D" id="3.40.630.30">
    <property type="match status" value="1"/>
</dbReference>
<dbReference type="InterPro" id="IPR016181">
    <property type="entry name" value="Acyl_CoA_acyltransferase"/>
</dbReference>
<evidence type="ECO:0000256" key="1">
    <source>
        <dbReference type="ARBA" id="ARBA00022679"/>
    </source>
</evidence>
<keyword evidence="2" id="KW-0012">Acyltransferase</keyword>
<dbReference type="InterPro" id="IPR050832">
    <property type="entry name" value="Bact_Acetyltransf"/>
</dbReference>
<dbReference type="RefSeq" id="WP_099476641.1">
    <property type="nucleotide sequence ID" value="NZ_CP016809.1"/>
</dbReference>
<dbReference type="CDD" id="cd04301">
    <property type="entry name" value="NAT_SF"/>
    <property type="match status" value="1"/>
</dbReference>
<dbReference type="AlphaFoldDB" id="A0A1B2DV59"/>
<evidence type="ECO:0000313" key="4">
    <source>
        <dbReference type="EMBL" id="ANY71594.1"/>
    </source>
</evidence>
<dbReference type="KEGG" id="pib:BBD41_02800"/>
<sequence>MSSTALKIFNTAKGSFQLGPAVQEDAEAMLSLLRETAELMVKQGLGQWTPSLFTMELMQQYLAEREVFLLRHHGEAAGMFTLQYGDPLYWGERDDPSFGYLHRLTVRPNFRGLSLGAGMLSFAEEKLRAEGRAGFRLDCVSHLPGLNQFYVSQGFQFVAEQDLGGRIVNLYEKVFA</sequence>
<protein>
    <submittedName>
        <fullName evidence="4">GNAT family N-acetyltransferase</fullName>
    </submittedName>
</protein>
<dbReference type="PROSITE" id="PS51186">
    <property type="entry name" value="GNAT"/>
    <property type="match status" value="1"/>
</dbReference>
<name>A0A1B2DV59_9BACL</name>
<dbReference type="PANTHER" id="PTHR43877:SF2">
    <property type="entry name" value="AMINOALKYLPHOSPHONATE N-ACETYLTRANSFERASE-RELATED"/>
    <property type="match status" value="1"/>
</dbReference>
<proteinExistence type="predicted"/>
<dbReference type="GO" id="GO:0016747">
    <property type="term" value="F:acyltransferase activity, transferring groups other than amino-acyl groups"/>
    <property type="evidence" value="ECO:0007669"/>
    <property type="project" value="InterPro"/>
</dbReference>
<dbReference type="EMBL" id="CP016809">
    <property type="protein sequence ID" value="ANY71594.1"/>
    <property type="molecule type" value="Genomic_DNA"/>
</dbReference>
<dbReference type="PANTHER" id="PTHR43877">
    <property type="entry name" value="AMINOALKYLPHOSPHONATE N-ACETYLTRANSFERASE-RELATED-RELATED"/>
    <property type="match status" value="1"/>
</dbReference>
<accession>A0A1B2DV59</accession>
<evidence type="ECO:0000259" key="3">
    <source>
        <dbReference type="PROSITE" id="PS51186"/>
    </source>
</evidence>
<reference evidence="4" key="1">
    <citation type="submission" date="2016-08" db="EMBL/GenBank/DDBJ databases">
        <title>Complete Genome Seqeunce of Paenibacillus sp. nov. IHBB 9852 from high altitute lake of Indian trans-Himalayas.</title>
        <authorList>
            <person name="Kiran S."/>
            <person name="Swarnkar M.K."/>
            <person name="Rana A."/>
            <person name="Tewari R."/>
            <person name="Gulati A."/>
        </authorList>
    </citation>
    <scope>NUCLEOTIDE SEQUENCE [LARGE SCALE GENOMIC DNA]</scope>
    <source>
        <strain evidence="4">IHBB 9852</strain>
    </source>
</reference>
<dbReference type="SUPFAM" id="SSF55729">
    <property type="entry name" value="Acyl-CoA N-acyltransferases (Nat)"/>
    <property type="match status" value="1"/>
</dbReference>
<evidence type="ECO:0000256" key="2">
    <source>
        <dbReference type="ARBA" id="ARBA00023315"/>
    </source>
</evidence>
<feature type="domain" description="N-acetyltransferase" evidence="3">
    <location>
        <begin position="16"/>
        <end position="176"/>
    </location>
</feature>
<gene>
    <name evidence="4" type="ORF">BBD41_02800</name>
</gene>
<keyword evidence="1 4" id="KW-0808">Transferase</keyword>